<dbReference type="SUPFAM" id="SSF51569">
    <property type="entry name" value="Aldolase"/>
    <property type="match status" value="1"/>
</dbReference>
<comment type="similarity">
    <text evidence="2">Belongs to the KHG/KDPG aldolase family.</text>
</comment>
<organism evidence="6 8">
    <name type="scientific">Aquisalinus luteolus</name>
    <dbReference type="NCBI Taxonomy" id="1566827"/>
    <lineage>
        <taxon>Bacteria</taxon>
        <taxon>Pseudomonadati</taxon>
        <taxon>Pseudomonadota</taxon>
        <taxon>Alphaproteobacteria</taxon>
        <taxon>Parvularculales</taxon>
        <taxon>Parvularculaceae</taxon>
        <taxon>Aquisalinus</taxon>
    </lineage>
</organism>
<dbReference type="AlphaFoldDB" id="A0A8J3EP19"/>
<evidence type="ECO:0000313" key="7">
    <source>
        <dbReference type="EMBL" id="NHK26801.1"/>
    </source>
</evidence>
<dbReference type="InterPro" id="IPR000887">
    <property type="entry name" value="Aldlse_KDPG_KHG"/>
</dbReference>
<dbReference type="PANTHER" id="PTHR30246">
    <property type="entry name" value="2-KETO-3-DEOXY-6-PHOSPHOGLUCONATE ALDOLASE"/>
    <property type="match status" value="1"/>
</dbReference>
<dbReference type="RefSeq" id="WP_155136967.1">
    <property type="nucleotide sequence ID" value="NZ_BMGZ01000001.1"/>
</dbReference>
<dbReference type="NCBIfam" id="TIGR01182">
    <property type="entry name" value="eda"/>
    <property type="match status" value="1"/>
</dbReference>
<comment type="subunit">
    <text evidence="3">Homotrimer.</text>
</comment>
<protein>
    <submittedName>
        <fullName evidence="7">Bifunctional 4-hydroxy-2-oxoglutarate aldolase/2-dehydro-3-deoxy-phosphogluconate aldolase</fullName>
        <ecNumber evidence="7">4.1.2.14</ecNumber>
        <ecNumber evidence="7">4.1.3.16</ecNumber>
    </submittedName>
    <submittedName>
        <fullName evidence="6">Ketohydroxyglutarate aldolase</fullName>
    </submittedName>
</protein>
<keyword evidence="4 7" id="KW-0456">Lyase</keyword>
<dbReference type="PROSITE" id="PS00160">
    <property type="entry name" value="ALDOLASE_KDPG_KHG_2"/>
    <property type="match status" value="1"/>
</dbReference>
<dbReference type="EC" id="4.1.2.14" evidence="7"/>
<keyword evidence="9" id="KW-1185">Reference proteome</keyword>
<evidence type="ECO:0000256" key="3">
    <source>
        <dbReference type="ARBA" id="ARBA00011233"/>
    </source>
</evidence>
<evidence type="ECO:0000256" key="4">
    <source>
        <dbReference type="ARBA" id="ARBA00023239"/>
    </source>
</evidence>
<dbReference type="EMBL" id="BMGZ01000001">
    <property type="protein sequence ID" value="GGH93454.1"/>
    <property type="molecule type" value="Genomic_DNA"/>
</dbReference>
<comment type="pathway">
    <text evidence="1">Carbohydrate acid metabolism.</text>
</comment>
<dbReference type="Pfam" id="PF01081">
    <property type="entry name" value="Aldolase"/>
    <property type="match status" value="1"/>
</dbReference>
<reference evidence="6" key="3">
    <citation type="submission" date="2020-09" db="EMBL/GenBank/DDBJ databases">
        <authorList>
            <person name="Sun Q."/>
            <person name="Zhou Y."/>
        </authorList>
    </citation>
    <scope>NUCLEOTIDE SEQUENCE</scope>
    <source>
        <strain evidence="6">CGMCC 1.14984</strain>
    </source>
</reference>
<dbReference type="InterPro" id="IPR031338">
    <property type="entry name" value="KDPG/KHG_AS_2"/>
</dbReference>
<name>A0A8J3EP19_9PROT</name>
<evidence type="ECO:0000313" key="8">
    <source>
        <dbReference type="Proteomes" id="UP000621856"/>
    </source>
</evidence>
<dbReference type="EMBL" id="VCJR02000001">
    <property type="protein sequence ID" value="NHK26801.1"/>
    <property type="molecule type" value="Genomic_DNA"/>
</dbReference>
<dbReference type="Gene3D" id="3.20.20.70">
    <property type="entry name" value="Aldolase class I"/>
    <property type="match status" value="1"/>
</dbReference>
<dbReference type="InterPro" id="IPR013785">
    <property type="entry name" value="Aldolase_TIM"/>
</dbReference>
<comment type="caution">
    <text evidence="6">The sequence shown here is derived from an EMBL/GenBank/DDBJ whole genome shotgun (WGS) entry which is preliminary data.</text>
</comment>
<dbReference type="Proteomes" id="UP000621856">
    <property type="component" value="Unassembled WGS sequence"/>
</dbReference>
<reference evidence="6" key="1">
    <citation type="journal article" date="2014" name="Int. J. Syst. Evol. Microbiol.">
        <title>Complete genome sequence of Corynebacterium casei LMG S-19264T (=DSM 44701T), isolated from a smear-ripened cheese.</title>
        <authorList>
            <consortium name="US DOE Joint Genome Institute (JGI-PGF)"/>
            <person name="Walter F."/>
            <person name="Albersmeier A."/>
            <person name="Kalinowski J."/>
            <person name="Ruckert C."/>
        </authorList>
    </citation>
    <scope>NUCLEOTIDE SEQUENCE</scope>
    <source>
        <strain evidence="6">CGMCC 1.14984</strain>
    </source>
</reference>
<dbReference type="GO" id="GO:0008700">
    <property type="term" value="F:(R,S)-4-hydroxy-2-oxoglutarate aldolase activity"/>
    <property type="evidence" value="ECO:0007669"/>
    <property type="project" value="UniProtKB-EC"/>
</dbReference>
<evidence type="ECO:0000256" key="2">
    <source>
        <dbReference type="ARBA" id="ARBA00006906"/>
    </source>
</evidence>
<accession>A0A8J3EP19</accession>
<sequence>MTIDTVLEKATIIPVIEIADAGVAGDLAQAFLDGGLEVIELTMRTPAALDALAAIKKAAPSLITGMGTVLNERDYKGAVDNGADFIVSPGITLPLLSYAATQSVPILPGIATASEAMTAMDHGFTALKFFPAEVAGGAPYIKALGGPLKSLRFCPTGGVSPDNAKDYLSLPNVVCAGGSWIATKQMIDGHQWGEITAKSKEAVALYKEIKG</sequence>
<keyword evidence="5" id="KW-0119">Carbohydrate metabolism</keyword>
<dbReference type="CDD" id="cd00452">
    <property type="entry name" value="KDPG_aldolase"/>
    <property type="match status" value="1"/>
</dbReference>
<evidence type="ECO:0000256" key="1">
    <source>
        <dbReference type="ARBA" id="ARBA00004761"/>
    </source>
</evidence>
<evidence type="ECO:0000313" key="9">
    <source>
        <dbReference type="Proteomes" id="UP000818603"/>
    </source>
</evidence>
<gene>
    <name evidence="6" type="primary">kdgA</name>
    <name evidence="7" type="synonym">eda</name>
    <name evidence="7" type="ORF">FF098_002620</name>
    <name evidence="6" type="ORF">GCM10011355_05330</name>
</gene>
<proteinExistence type="inferred from homology"/>
<evidence type="ECO:0000256" key="5">
    <source>
        <dbReference type="ARBA" id="ARBA00023277"/>
    </source>
</evidence>
<dbReference type="Proteomes" id="UP000818603">
    <property type="component" value="Unassembled WGS sequence"/>
</dbReference>
<evidence type="ECO:0000313" key="6">
    <source>
        <dbReference type="EMBL" id="GGH93454.1"/>
    </source>
</evidence>
<dbReference type="EC" id="4.1.3.16" evidence="7"/>
<dbReference type="PANTHER" id="PTHR30246:SF1">
    <property type="entry name" value="2-DEHYDRO-3-DEOXY-6-PHOSPHOGALACTONATE ALDOLASE-RELATED"/>
    <property type="match status" value="1"/>
</dbReference>
<dbReference type="GO" id="GO:0008675">
    <property type="term" value="F:2-dehydro-3-deoxy-phosphogluconate aldolase activity"/>
    <property type="evidence" value="ECO:0007669"/>
    <property type="project" value="UniProtKB-EC"/>
</dbReference>
<dbReference type="NCBIfam" id="NF004325">
    <property type="entry name" value="PRK05718.1"/>
    <property type="match status" value="1"/>
</dbReference>
<reference evidence="7 9" key="2">
    <citation type="submission" date="2020-02" db="EMBL/GenBank/DDBJ databases">
        <title>Genome sequence of Parvularcula flava strain NH6-79.</title>
        <authorList>
            <person name="Abdul Karim M.H."/>
            <person name="Lam M.Q."/>
            <person name="Chen S.J."/>
            <person name="Yahya A."/>
            <person name="Shahir S."/>
            <person name="Shamsir M.S."/>
            <person name="Chong C.S."/>
        </authorList>
    </citation>
    <scope>NUCLEOTIDE SEQUENCE [LARGE SCALE GENOMIC DNA]</scope>
    <source>
        <strain evidence="7 9">NH6-79</strain>
    </source>
</reference>